<comment type="similarity">
    <text evidence="5">Belongs to the TAF13 family.</text>
</comment>
<keyword evidence="2" id="KW-0805">Transcription regulation</keyword>
<evidence type="ECO:0000256" key="3">
    <source>
        <dbReference type="ARBA" id="ARBA00023163"/>
    </source>
</evidence>
<evidence type="ECO:0000313" key="8">
    <source>
        <dbReference type="Proteomes" id="UP001203297"/>
    </source>
</evidence>
<dbReference type="GO" id="GO:0005669">
    <property type="term" value="C:transcription factor TFIID complex"/>
    <property type="evidence" value="ECO:0007669"/>
    <property type="project" value="TreeGrafter"/>
</dbReference>
<evidence type="ECO:0000256" key="5">
    <source>
        <dbReference type="ARBA" id="ARBA00038392"/>
    </source>
</evidence>
<accession>A0AAD4M9S8</accession>
<dbReference type="PANTHER" id="PTHR11380:SF5">
    <property type="entry name" value="TRANSCRIPTION INITIATION FACTOR TFIID SUBUNIT 13"/>
    <property type="match status" value="1"/>
</dbReference>
<dbReference type="Proteomes" id="UP001203297">
    <property type="component" value="Unassembled WGS sequence"/>
</dbReference>
<dbReference type="InterPro" id="IPR003195">
    <property type="entry name" value="TFIID_TAF13"/>
</dbReference>
<evidence type="ECO:0000256" key="4">
    <source>
        <dbReference type="ARBA" id="ARBA00023242"/>
    </source>
</evidence>
<dbReference type="CDD" id="cd07978">
    <property type="entry name" value="HFD_TAF13"/>
    <property type="match status" value="1"/>
</dbReference>
<evidence type="ECO:0000256" key="1">
    <source>
        <dbReference type="ARBA" id="ARBA00004123"/>
    </source>
</evidence>
<reference evidence="7" key="1">
    <citation type="journal article" date="2022" name="New Phytol.">
        <title>Evolutionary transition to the ectomycorrhizal habit in the genomes of a hyperdiverse lineage of mushroom-forming fungi.</title>
        <authorList>
            <person name="Looney B."/>
            <person name="Miyauchi S."/>
            <person name="Morin E."/>
            <person name="Drula E."/>
            <person name="Courty P.E."/>
            <person name="Kohler A."/>
            <person name="Kuo A."/>
            <person name="LaButti K."/>
            <person name="Pangilinan J."/>
            <person name="Lipzen A."/>
            <person name="Riley R."/>
            <person name="Andreopoulos W."/>
            <person name="He G."/>
            <person name="Johnson J."/>
            <person name="Nolan M."/>
            <person name="Tritt A."/>
            <person name="Barry K.W."/>
            <person name="Grigoriev I.V."/>
            <person name="Nagy L.G."/>
            <person name="Hibbett D."/>
            <person name="Henrissat B."/>
            <person name="Matheny P.B."/>
            <person name="Labbe J."/>
            <person name="Martin F.M."/>
        </authorList>
    </citation>
    <scope>NUCLEOTIDE SEQUENCE</scope>
    <source>
        <strain evidence="7">BPL690</strain>
    </source>
</reference>
<proteinExistence type="inferred from homology"/>
<evidence type="ECO:0000313" key="7">
    <source>
        <dbReference type="EMBL" id="KAI0306456.1"/>
    </source>
</evidence>
<sequence>MAYYPSQAGQHPAASGAYPYSTYSYTHPQTPGAYPYTTGAYPGTAVTGYGAAWPYSYSYYQHQPTSALSKPATTQPTVSAATTTVPTTTQRATFTAYNLTYPRESVGTGVASGTSSRGYKKQSNFKGLFTKELRNLMFGFGDDRNPSNDTVNVMEEILVEYIADVCQTALAPTKRSRLSIEDFRRALSRPADAKKLARMEELLFMQEDIKRARAQFNDSEMNQSKGLPP</sequence>
<keyword evidence="8" id="KW-1185">Reference proteome</keyword>
<dbReference type="SUPFAM" id="SSF47113">
    <property type="entry name" value="Histone-fold"/>
    <property type="match status" value="1"/>
</dbReference>
<dbReference type="Gene3D" id="1.10.20.10">
    <property type="entry name" value="Histone, subunit A"/>
    <property type="match status" value="1"/>
</dbReference>
<evidence type="ECO:0000256" key="6">
    <source>
        <dbReference type="ARBA" id="ARBA00040136"/>
    </source>
</evidence>
<keyword evidence="4" id="KW-0539">Nucleus</keyword>
<organism evidence="7 8">
    <name type="scientific">Multifurca ochricompacta</name>
    <dbReference type="NCBI Taxonomy" id="376703"/>
    <lineage>
        <taxon>Eukaryota</taxon>
        <taxon>Fungi</taxon>
        <taxon>Dikarya</taxon>
        <taxon>Basidiomycota</taxon>
        <taxon>Agaricomycotina</taxon>
        <taxon>Agaricomycetes</taxon>
        <taxon>Russulales</taxon>
        <taxon>Russulaceae</taxon>
        <taxon>Multifurca</taxon>
    </lineage>
</organism>
<evidence type="ECO:0000256" key="2">
    <source>
        <dbReference type="ARBA" id="ARBA00023015"/>
    </source>
</evidence>
<protein>
    <recommendedName>
        <fullName evidence="6">Transcription initiation factor TFIID subunit 13</fullName>
    </recommendedName>
</protein>
<dbReference type="GO" id="GO:0051123">
    <property type="term" value="P:RNA polymerase II preinitiation complex assembly"/>
    <property type="evidence" value="ECO:0007669"/>
    <property type="project" value="TreeGrafter"/>
</dbReference>
<dbReference type="EMBL" id="WTXG01000003">
    <property type="protein sequence ID" value="KAI0306456.1"/>
    <property type="molecule type" value="Genomic_DNA"/>
</dbReference>
<gene>
    <name evidence="7" type="ORF">B0F90DRAFT_1623767</name>
</gene>
<dbReference type="AlphaFoldDB" id="A0AAD4M9S8"/>
<name>A0AAD4M9S8_9AGAM</name>
<comment type="caution">
    <text evidence="7">The sequence shown here is derived from an EMBL/GenBank/DDBJ whole genome shotgun (WGS) entry which is preliminary data.</text>
</comment>
<keyword evidence="3" id="KW-0804">Transcription</keyword>
<dbReference type="InterPro" id="IPR009072">
    <property type="entry name" value="Histone-fold"/>
</dbReference>
<comment type="subcellular location">
    <subcellularLocation>
        <location evidence="1">Nucleus</location>
    </subcellularLocation>
</comment>
<dbReference type="PANTHER" id="PTHR11380">
    <property type="entry name" value="TRANSCRIPTION INITIATION FACTOR TFIID/SUPT3-RELATED"/>
    <property type="match status" value="1"/>
</dbReference>
<dbReference type="GO" id="GO:0046982">
    <property type="term" value="F:protein heterodimerization activity"/>
    <property type="evidence" value="ECO:0007669"/>
    <property type="project" value="InterPro"/>
</dbReference>
<dbReference type="Pfam" id="PF02269">
    <property type="entry name" value="TFIID-18kDa"/>
    <property type="match status" value="1"/>
</dbReference>